<dbReference type="Pfam" id="PF00171">
    <property type="entry name" value="Aldedh"/>
    <property type="match status" value="1"/>
</dbReference>
<protein>
    <recommendedName>
        <fullName evidence="5">Aldehyde dehydrogenase domain-containing protein</fullName>
    </recommendedName>
</protein>
<accession>A0A8X7YKQ4</accession>
<evidence type="ECO:0000259" key="5">
    <source>
        <dbReference type="Pfam" id="PF00171"/>
    </source>
</evidence>
<dbReference type="GO" id="GO:0010133">
    <property type="term" value="P:L-proline catabolic process to L-glutamate"/>
    <property type="evidence" value="ECO:0007669"/>
    <property type="project" value="TreeGrafter"/>
</dbReference>
<dbReference type="GO" id="GO:0003842">
    <property type="term" value="F:L-glutamate gamma-semialdehyde dehydrogenase activity"/>
    <property type="evidence" value="ECO:0007669"/>
    <property type="project" value="TreeGrafter"/>
</dbReference>
<feature type="domain" description="Aldehyde dehydrogenase" evidence="5">
    <location>
        <begin position="219"/>
        <end position="577"/>
    </location>
</feature>
<evidence type="ECO:0000256" key="1">
    <source>
        <dbReference type="ARBA" id="ARBA00009986"/>
    </source>
</evidence>
<reference evidence="6" key="1">
    <citation type="journal article" date="2020" name="bioRxiv">
        <title>Hybrid origin of Populus tomentosa Carr. identified through genome sequencing and phylogenomic analysis.</title>
        <authorList>
            <person name="An X."/>
            <person name="Gao K."/>
            <person name="Chen Z."/>
            <person name="Li J."/>
            <person name="Yang X."/>
            <person name="Yang X."/>
            <person name="Zhou J."/>
            <person name="Guo T."/>
            <person name="Zhao T."/>
            <person name="Huang S."/>
            <person name="Miao D."/>
            <person name="Khan W.U."/>
            <person name="Rao P."/>
            <person name="Ye M."/>
            <person name="Lei B."/>
            <person name="Liao W."/>
            <person name="Wang J."/>
            <person name="Ji L."/>
            <person name="Li Y."/>
            <person name="Guo B."/>
            <person name="Mustafa N.S."/>
            <person name="Li S."/>
            <person name="Yun Q."/>
            <person name="Keller S.R."/>
            <person name="Mao J."/>
            <person name="Zhang R."/>
            <person name="Strauss S.H."/>
        </authorList>
    </citation>
    <scope>NUCLEOTIDE SEQUENCE</scope>
    <source>
        <strain evidence="6">GM15</strain>
        <tissue evidence="6">Leaf</tissue>
    </source>
</reference>
<gene>
    <name evidence="6" type="ORF">POTOM_049341</name>
</gene>
<dbReference type="GO" id="GO:0005739">
    <property type="term" value="C:mitochondrion"/>
    <property type="evidence" value="ECO:0007669"/>
    <property type="project" value="TreeGrafter"/>
</dbReference>
<dbReference type="InterPro" id="IPR016160">
    <property type="entry name" value="Ald_DH_CS_CYS"/>
</dbReference>
<evidence type="ECO:0000313" key="6">
    <source>
        <dbReference type="EMBL" id="KAG6746965.1"/>
    </source>
</evidence>
<dbReference type="AlphaFoldDB" id="A0A8X7YKQ4"/>
<dbReference type="OrthoDB" id="440325at2759"/>
<dbReference type="FunFam" id="3.40.605.10:FF:000019">
    <property type="entry name" value="probable aldehyde dehydrogenase"/>
    <property type="match status" value="1"/>
</dbReference>
<dbReference type="GO" id="GO:0004029">
    <property type="term" value="F:aldehyde dehydrogenase (NAD+) activity"/>
    <property type="evidence" value="ECO:0007669"/>
    <property type="project" value="InterPro"/>
</dbReference>
<feature type="transmembrane region" description="Helical" evidence="4">
    <location>
        <begin position="64"/>
        <end position="86"/>
    </location>
</feature>
<dbReference type="InterPro" id="IPR044638">
    <property type="entry name" value="ALDH7A1-like"/>
</dbReference>
<organism evidence="6 7">
    <name type="scientific">Populus tomentosa</name>
    <name type="common">Chinese white poplar</name>
    <dbReference type="NCBI Taxonomy" id="118781"/>
    <lineage>
        <taxon>Eukaryota</taxon>
        <taxon>Viridiplantae</taxon>
        <taxon>Streptophyta</taxon>
        <taxon>Embryophyta</taxon>
        <taxon>Tracheophyta</taxon>
        <taxon>Spermatophyta</taxon>
        <taxon>Magnoliopsida</taxon>
        <taxon>eudicotyledons</taxon>
        <taxon>Gunneridae</taxon>
        <taxon>Pentapetalae</taxon>
        <taxon>rosids</taxon>
        <taxon>fabids</taxon>
        <taxon>Malpighiales</taxon>
        <taxon>Salicaceae</taxon>
        <taxon>Saliceae</taxon>
        <taxon>Populus</taxon>
    </lineage>
</organism>
<dbReference type="InterPro" id="IPR015590">
    <property type="entry name" value="Aldehyde_DH_dom"/>
</dbReference>
<name>A0A8X7YKQ4_POPTO</name>
<proteinExistence type="inferred from homology"/>
<keyword evidence="4" id="KW-1133">Transmembrane helix</keyword>
<comment type="caution">
    <text evidence="6">The sequence shown here is derived from an EMBL/GenBank/DDBJ whole genome shotgun (WGS) entry which is preliminary data.</text>
</comment>
<keyword evidence="3" id="KW-0520">NAD</keyword>
<evidence type="ECO:0000313" key="7">
    <source>
        <dbReference type="Proteomes" id="UP000886885"/>
    </source>
</evidence>
<sequence>MESESIWLLYAAEKQERRRNMRKSTPPLRTIIAMESERIWLLYTAEKQERRKNLRKSTPPLRRIIAIVSVVILVLVCASLLASVWFHAHQYRNLYHPMFELKMMYGFLVCRASQKATRNWLSSFNLSRSVHSIPFATVDAEGISGSQPAKVHNLVQGKWTGSSTWNTIVDPLNGEPFIKIAEIDETGTQPFVESLSKCPKHGLHNPFKSPERYLLYGDITAKAARMLSVPKVSDFFTRLIQRVAPKSYQQALGEVQVTQKFLENFSGDQVRFLARSFAVPGNHLGQQSHGFRWPYGPVAIITPFNFPLEIPVLQLMGALYMGNKPILKVDSKVCIVMEQMIRLLHHCGMPLSDVDFINSDGKTMNKLLLEANPQMTLFTGSSKVAEKLAVDLKGRIKLEDAGFDWKILGPDVNEVDYIAWVCDQDAYACSGQKCSAQSILFMHENWSATSLISKMKDLAERRKLEDLTIGPVLTLTTEAMLDHMNKLLQIPGSRLLFGGKPLENHSIPSIYGALKPTAIYVPLEEILRAKNYELVTREIFGPFQVITEYKKDQLPMVLDALERMHAHLTAAVVSNDVLFLQARLENIFATHPTPLPIEVIGKTVNGTTYAGLRARTTGAPQNHWFGPAGDPRGAGIGTPEAIKLVWSCHREVIYDFGPLPKRWEIPPST</sequence>
<dbReference type="FunFam" id="3.40.309.10:FF:000023">
    <property type="entry name" value="Aldehyde dehydrogenase 12"/>
    <property type="match status" value="1"/>
</dbReference>
<dbReference type="Proteomes" id="UP000886885">
    <property type="component" value="Chromosome 15A"/>
</dbReference>
<dbReference type="EMBL" id="JAAWWB010000029">
    <property type="protein sequence ID" value="KAG6746965.1"/>
    <property type="molecule type" value="Genomic_DNA"/>
</dbReference>
<dbReference type="CDD" id="cd07126">
    <property type="entry name" value="ALDH_F12_P5CDH"/>
    <property type="match status" value="1"/>
</dbReference>
<dbReference type="PANTHER" id="PTHR43521">
    <property type="entry name" value="ALPHA-AMINOADIPIC SEMIALDEHYDE DEHYDROGENASE"/>
    <property type="match status" value="1"/>
</dbReference>
<evidence type="ECO:0000256" key="3">
    <source>
        <dbReference type="ARBA" id="ARBA00023027"/>
    </source>
</evidence>
<evidence type="ECO:0000256" key="2">
    <source>
        <dbReference type="ARBA" id="ARBA00023002"/>
    </source>
</evidence>
<keyword evidence="2" id="KW-0560">Oxidoreductase</keyword>
<keyword evidence="4" id="KW-0812">Transmembrane</keyword>
<keyword evidence="7" id="KW-1185">Reference proteome</keyword>
<keyword evidence="4" id="KW-0472">Membrane</keyword>
<evidence type="ECO:0000256" key="4">
    <source>
        <dbReference type="SAM" id="Phobius"/>
    </source>
</evidence>
<dbReference type="PANTHER" id="PTHR43521:SF7">
    <property type="entry name" value="DELTA-1-PYRROLINE-5-CARBOXYLATE DEHYDROGENASE 12A1, MITOCHONDRIAL"/>
    <property type="match status" value="1"/>
</dbReference>
<comment type="similarity">
    <text evidence="1">Belongs to the aldehyde dehydrogenase family.</text>
</comment>
<dbReference type="PROSITE" id="PS00070">
    <property type="entry name" value="ALDEHYDE_DEHYDR_CYS"/>
    <property type="match status" value="1"/>
</dbReference>